<evidence type="ECO:0000256" key="6">
    <source>
        <dbReference type="ARBA" id="ARBA00023015"/>
    </source>
</evidence>
<keyword evidence="14" id="KW-1185">Reference proteome</keyword>
<feature type="domain" description="Transducer of regulated CREB activity N-terminal" evidence="11">
    <location>
        <begin position="23"/>
        <end position="62"/>
    </location>
</feature>
<evidence type="ECO:0000256" key="8">
    <source>
        <dbReference type="ARBA" id="ARBA00023163"/>
    </source>
</evidence>
<dbReference type="Pfam" id="PF12885">
    <property type="entry name" value="TORC_M"/>
    <property type="match status" value="1"/>
</dbReference>
<feature type="domain" description="Transducer of regulated CREB activity middle" evidence="12">
    <location>
        <begin position="167"/>
        <end position="232"/>
    </location>
</feature>
<evidence type="ECO:0000256" key="3">
    <source>
        <dbReference type="ARBA" id="ARBA00007167"/>
    </source>
</evidence>
<comment type="similarity">
    <text evidence="3">Belongs to the TORC family.</text>
</comment>
<dbReference type="Pfam" id="PF12884">
    <property type="entry name" value="TORC_N"/>
    <property type="match status" value="1"/>
</dbReference>
<evidence type="ECO:0000256" key="7">
    <source>
        <dbReference type="ARBA" id="ARBA00023159"/>
    </source>
</evidence>
<evidence type="ECO:0000313" key="13">
    <source>
        <dbReference type="EMBL" id="KAK2164856.1"/>
    </source>
</evidence>
<dbReference type="GO" id="GO:0045944">
    <property type="term" value="P:positive regulation of transcription by RNA polymerase II"/>
    <property type="evidence" value="ECO:0007669"/>
    <property type="project" value="TreeGrafter"/>
</dbReference>
<keyword evidence="7" id="KW-0010">Activator</keyword>
<gene>
    <name evidence="13" type="ORF">LSH36_58g18041</name>
</gene>
<organism evidence="13 14">
    <name type="scientific">Paralvinella palmiformis</name>
    <dbReference type="NCBI Taxonomy" id="53620"/>
    <lineage>
        <taxon>Eukaryota</taxon>
        <taxon>Metazoa</taxon>
        <taxon>Spiralia</taxon>
        <taxon>Lophotrochozoa</taxon>
        <taxon>Annelida</taxon>
        <taxon>Polychaeta</taxon>
        <taxon>Sedentaria</taxon>
        <taxon>Canalipalpata</taxon>
        <taxon>Terebellida</taxon>
        <taxon>Terebelliformia</taxon>
        <taxon>Alvinellidae</taxon>
        <taxon>Paralvinella</taxon>
    </lineage>
</organism>
<dbReference type="InterPro" id="IPR024783">
    <property type="entry name" value="TORC_N"/>
</dbReference>
<dbReference type="GO" id="GO:0008140">
    <property type="term" value="F:cAMP response element binding protein binding"/>
    <property type="evidence" value="ECO:0007669"/>
    <property type="project" value="InterPro"/>
</dbReference>
<dbReference type="AlphaFoldDB" id="A0AAD9K5C7"/>
<evidence type="ECO:0000259" key="12">
    <source>
        <dbReference type="Pfam" id="PF12885"/>
    </source>
</evidence>
<keyword evidence="6" id="KW-0805">Transcription regulation</keyword>
<evidence type="ECO:0008006" key="15">
    <source>
        <dbReference type="Google" id="ProtNLM"/>
    </source>
</evidence>
<feature type="compositionally biased region" description="Polar residues" evidence="10">
    <location>
        <begin position="124"/>
        <end position="148"/>
    </location>
</feature>
<accession>A0AAD9K5C7</accession>
<dbReference type="GO" id="GO:0005737">
    <property type="term" value="C:cytoplasm"/>
    <property type="evidence" value="ECO:0007669"/>
    <property type="project" value="UniProtKB-SubCell"/>
</dbReference>
<keyword evidence="8" id="KW-0804">Transcription</keyword>
<dbReference type="PANTHER" id="PTHR13589">
    <property type="entry name" value="CREB-REGULATED TRANSCRIPTION COACTIVATOR"/>
    <property type="match status" value="1"/>
</dbReference>
<comment type="caution">
    <text evidence="13">The sequence shown here is derived from an EMBL/GenBank/DDBJ whole genome shotgun (WGS) entry which is preliminary data.</text>
</comment>
<evidence type="ECO:0000313" key="14">
    <source>
        <dbReference type="Proteomes" id="UP001208570"/>
    </source>
</evidence>
<name>A0AAD9K5C7_9ANNE</name>
<evidence type="ECO:0000256" key="1">
    <source>
        <dbReference type="ARBA" id="ARBA00004123"/>
    </source>
</evidence>
<evidence type="ECO:0000256" key="10">
    <source>
        <dbReference type="SAM" id="MobiDB-lite"/>
    </source>
</evidence>
<keyword evidence="9" id="KW-0539">Nucleus</keyword>
<evidence type="ECO:0000256" key="2">
    <source>
        <dbReference type="ARBA" id="ARBA00004496"/>
    </source>
</evidence>
<protein>
    <recommendedName>
        <fullName evidence="15">CREB regulated transcription coactivator 1</fullName>
    </recommendedName>
</protein>
<evidence type="ECO:0000256" key="5">
    <source>
        <dbReference type="ARBA" id="ARBA00022553"/>
    </source>
</evidence>
<reference evidence="13" key="1">
    <citation type="journal article" date="2023" name="Mol. Biol. Evol.">
        <title>Third-Generation Sequencing Reveals the Adaptive Role of the Epigenome in Three Deep-Sea Polychaetes.</title>
        <authorList>
            <person name="Perez M."/>
            <person name="Aroh O."/>
            <person name="Sun Y."/>
            <person name="Lan Y."/>
            <person name="Juniper S.K."/>
            <person name="Young C.R."/>
            <person name="Angers B."/>
            <person name="Qian P.Y."/>
        </authorList>
    </citation>
    <scope>NUCLEOTIDE SEQUENCE</scope>
    <source>
        <strain evidence="13">P08H-3</strain>
    </source>
</reference>
<sequence length="283" mass="30641">MPLVGWPRGPPASSESQQAIMANPRKFSEKIALHNQKQAEETAAFEAILREVSATTRGALHSLEGMKQPPGRQSLVDRMHRDRNRPIPGHGRRSAPFDKRADHSPYGSAYLSPPPDTSWRRTNSDSALHTSTVAPQVQTLPGGTTPPTNRREVAFCDIIQSSPIDCIYPSPEQDSDIQGIHIPISNNTGSLPDLTNLHFPSGLVTPLDSEDLQQQGYTQVSTHSNLSPTSAHQVLSSSDQTSGAIRRRGGPAPLVLQGQAGLSQLTQQMVQQVCGHSQVYAPC</sequence>
<dbReference type="EMBL" id="JAODUP010000058">
    <property type="protein sequence ID" value="KAK2164856.1"/>
    <property type="molecule type" value="Genomic_DNA"/>
</dbReference>
<dbReference type="InterPro" id="IPR024784">
    <property type="entry name" value="TORC_M"/>
</dbReference>
<dbReference type="PANTHER" id="PTHR13589:SF15">
    <property type="entry name" value="CREB-REGULATED TRANSCRIPTION COACTIVATOR, ISOFORM B"/>
    <property type="match status" value="1"/>
</dbReference>
<dbReference type="GO" id="GO:0005634">
    <property type="term" value="C:nucleus"/>
    <property type="evidence" value="ECO:0007669"/>
    <property type="project" value="UniProtKB-SubCell"/>
</dbReference>
<dbReference type="InterPro" id="IPR024786">
    <property type="entry name" value="TORC"/>
</dbReference>
<evidence type="ECO:0000256" key="4">
    <source>
        <dbReference type="ARBA" id="ARBA00022490"/>
    </source>
</evidence>
<keyword evidence="5" id="KW-0597">Phosphoprotein</keyword>
<evidence type="ECO:0000256" key="9">
    <source>
        <dbReference type="ARBA" id="ARBA00023242"/>
    </source>
</evidence>
<keyword evidence="4" id="KW-0963">Cytoplasm</keyword>
<feature type="region of interest" description="Disordered" evidence="10">
    <location>
        <begin position="60"/>
        <end position="150"/>
    </location>
</feature>
<evidence type="ECO:0000259" key="11">
    <source>
        <dbReference type="Pfam" id="PF12884"/>
    </source>
</evidence>
<dbReference type="Proteomes" id="UP001208570">
    <property type="component" value="Unassembled WGS sequence"/>
</dbReference>
<dbReference type="GO" id="GO:0051289">
    <property type="term" value="P:protein homotetramerization"/>
    <property type="evidence" value="ECO:0007669"/>
    <property type="project" value="InterPro"/>
</dbReference>
<comment type="subcellular location">
    <subcellularLocation>
        <location evidence="2">Cytoplasm</location>
    </subcellularLocation>
    <subcellularLocation>
        <location evidence="1">Nucleus</location>
    </subcellularLocation>
</comment>
<proteinExistence type="inferred from homology"/>